<dbReference type="EMBL" id="CP113520">
    <property type="protein sequence ID" value="WAJ26323.1"/>
    <property type="molecule type" value="Genomic_DNA"/>
</dbReference>
<accession>A0ACD4NHL9</accession>
<organism evidence="1 2">
    <name type="scientific">Antarcticirhabdus aurantiaca</name>
    <dbReference type="NCBI Taxonomy" id="2606717"/>
    <lineage>
        <taxon>Bacteria</taxon>
        <taxon>Pseudomonadati</taxon>
        <taxon>Pseudomonadota</taxon>
        <taxon>Alphaproteobacteria</taxon>
        <taxon>Hyphomicrobiales</taxon>
        <taxon>Aurantimonadaceae</taxon>
        <taxon>Antarcticirhabdus</taxon>
    </lineage>
</organism>
<evidence type="ECO:0000313" key="1">
    <source>
        <dbReference type="EMBL" id="WAJ26323.1"/>
    </source>
</evidence>
<protein>
    <submittedName>
        <fullName evidence="1">Threonine-phosphate decarboxylase CobD</fullName>
        <ecNumber evidence="1">4.1.1.81</ecNumber>
    </submittedName>
</protein>
<dbReference type="EC" id="4.1.1.81" evidence="1"/>
<evidence type="ECO:0000313" key="2">
    <source>
        <dbReference type="Proteomes" id="UP001163223"/>
    </source>
</evidence>
<keyword evidence="1" id="KW-0456">Lyase</keyword>
<name>A0ACD4NHL9_9HYPH</name>
<keyword evidence="2" id="KW-1185">Reference proteome</keyword>
<reference evidence="1" key="1">
    <citation type="submission" date="2022-11" db="EMBL/GenBank/DDBJ databases">
        <title>beta-Carotene-producing bacterium, Jeongeuplla avenae sp. nov., alleviates the salt stress of Arabidopsis seedlings.</title>
        <authorList>
            <person name="Jiang L."/>
            <person name="Lee J."/>
        </authorList>
    </citation>
    <scope>NUCLEOTIDE SEQUENCE</scope>
    <source>
        <strain evidence="1">DY_R2A_6</strain>
    </source>
</reference>
<gene>
    <name evidence="1" type="primary">cobD</name>
    <name evidence="1" type="ORF">OXU80_15625</name>
</gene>
<dbReference type="Proteomes" id="UP001163223">
    <property type="component" value="Chromosome"/>
</dbReference>
<proteinExistence type="predicted"/>
<sequence>MGTIDEVRDHGGSLGRAWLNFPDAPEPWVDLSTGINPHPYPVGPIPASAWTRLPEDADADALRDRAAEVYGAPGGANLADAPGTQILLPLVAGLVPPGRARVLGPTYAEHVRAARIAGHAAAEVASLDELAEADLAVLVNPNNPDGRLVAPDDLRDLARRLARRGGFLVIDEAFMDVLAPAPSLAGAIEEHPNLVVLRSFGKFFGLAGARLGFAVAAKETAALLRARLGPWAVPGPTLHVGLQALADGRWQAEMRARLAAEAARLDAVLAARGLAPSGGTSLYRFLRTPRAADIFEACGRRGIWLRRFESMPDALRIGLPPDAQGLARLDEALGSLG</sequence>